<reference evidence="2" key="1">
    <citation type="journal article" date="2017" name="Gigascience">
        <title>The genome draft of coconut (Cocos nucifera).</title>
        <authorList>
            <person name="Xiao Y."/>
            <person name="Xu P."/>
            <person name="Fan H."/>
            <person name="Baudouin L."/>
            <person name="Xia W."/>
            <person name="Bocs S."/>
            <person name="Xu J."/>
            <person name="Li Q."/>
            <person name="Guo A."/>
            <person name="Zhou L."/>
            <person name="Li J."/>
            <person name="Wu Y."/>
            <person name="Ma Z."/>
            <person name="Armero A."/>
            <person name="Issali A.E."/>
            <person name="Liu N."/>
            <person name="Peng M."/>
            <person name="Yang Y."/>
        </authorList>
    </citation>
    <scope>NUCLEOTIDE SEQUENCE</scope>
    <source>
        <tissue evidence="2">Spear leaf of Hainan Tall coconut</tissue>
    </source>
</reference>
<name>A0A8K0IKG9_COCNU</name>
<proteinExistence type="predicted"/>
<evidence type="ECO:0000313" key="2">
    <source>
        <dbReference type="EMBL" id="KAG1361061.1"/>
    </source>
</evidence>
<dbReference type="OrthoDB" id="10483979at2759"/>
<feature type="chain" id="PRO_5035470197" evidence="1">
    <location>
        <begin position="21"/>
        <end position="211"/>
    </location>
</feature>
<evidence type="ECO:0000256" key="1">
    <source>
        <dbReference type="SAM" id="SignalP"/>
    </source>
</evidence>
<gene>
    <name evidence="2" type="ORF">COCNU_09G005240</name>
</gene>
<sequence>MNSLTATRSMLVALVGMTRAIDAARNKISTSSSSSSTTTLSAVDELMDVLIRCRRDIEDAAVSLEAAAEAASGGRDATASRRLRLRLRCLKLMAKSWRGRLEEQRWRRCVARCYLRSTEKRVLSLKRIAAMACHVAEKRVVRLREPRVAALEAAEVLALEAAVDDAEGTALADFRAMADALVAIRSGRDAMEDSEEYQGILRGMERLFSSP</sequence>
<feature type="signal peptide" evidence="1">
    <location>
        <begin position="1"/>
        <end position="20"/>
    </location>
</feature>
<organism evidence="2 3">
    <name type="scientific">Cocos nucifera</name>
    <name type="common">Coconut palm</name>
    <dbReference type="NCBI Taxonomy" id="13894"/>
    <lineage>
        <taxon>Eukaryota</taxon>
        <taxon>Viridiplantae</taxon>
        <taxon>Streptophyta</taxon>
        <taxon>Embryophyta</taxon>
        <taxon>Tracheophyta</taxon>
        <taxon>Spermatophyta</taxon>
        <taxon>Magnoliopsida</taxon>
        <taxon>Liliopsida</taxon>
        <taxon>Arecaceae</taxon>
        <taxon>Arecoideae</taxon>
        <taxon>Cocoseae</taxon>
        <taxon>Attaleinae</taxon>
        <taxon>Cocos</taxon>
    </lineage>
</organism>
<keyword evidence="1" id="KW-0732">Signal</keyword>
<evidence type="ECO:0000313" key="3">
    <source>
        <dbReference type="Proteomes" id="UP000797356"/>
    </source>
</evidence>
<accession>A0A8K0IKG9</accession>
<comment type="caution">
    <text evidence="2">The sequence shown here is derived from an EMBL/GenBank/DDBJ whole genome shotgun (WGS) entry which is preliminary data.</text>
</comment>
<dbReference type="Proteomes" id="UP000797356">
    <property type="component" value="Chromosome 9"/>
</dbReference>
<protein>
    <submittedName>
        <fullName evidence="2">Uncharacterized protein</fullName>
    </submittedName>
</protein>
<dbReference type="AlphaFoldDB" id="A0A8K0IKG9"/>
<dbReference type="EMBL" id="CM017880">
    <property type="protein sequence ID" value="KAG1361061.1"/>
    <property type="molecule type" value="Genomic_DNA"/>
</dbReference>
<reference evidence="2" key="2">
    <citation type="submission" date="2019-07" db="EMBL/GenBank/DDBJ databases">
        <authorList>
            <person name="Yang Y."/>
            <person name="Bocs S."/>
            <person name="Baudouin L."/>
        </authorList>
    </citation>
    <scope>NUCLEOTIDE SEQUENCE</scope>
    <source>
        <tissue evidence="2">Spear leaf of Hainan Tall coconut</tissue>
    </source>
</reference>
<keyword evidence="3" id="KW-1185">Reference proteome</keyword>